<feature type="region of interest" description="Disordered" evidence="5">
    <location>
        <begin position="30"/>
        <end position="57"/>
    </location>
</feature>
<evidence type="ECO:0000313" key="9">
    <source>
        <dbReference type="Proteomes" id="UP000433652"/>
    </source>
</evidence>
<organism evidence="8 9">
    <name type="scientific">Croceibacterium salegens</name>
    <dbReference type="NCBI Taxonomy" id="1737568"/>
    <lineage>
        <taxon>Bacteria</taxon>
        <taxon>Pseudomonadati</taxon>
        <taxon>Pseudomonadota</taxon>
        <taxon>Alphaproteobacteria</taxon>
        <taxon>Sphingomonadales</taxon>
        <taxon>Erythrobacteraceae</taxon>
        <taxon>Croceibacterium</taxon>
    </lineage>
</organism>
<dbReference type="RefSeq" id="WP_159793016.1">
    <property type="nucleotide sequence ID" value="NZ_WTYM01000031.1"/>
</dbReference>
<dbReference type="AlphaFoldDB" id="A0A6I4SSW9"/>
<evidence type="ECO:0000259" key="7">
    <source>
        <dbReference type="PROSITE" id="PS51007"/>
    </source>
</evidence>
<dbReference type="Proteomes" id="UP000433652">
    <property type="component" value="Unassembled WGS sequence"/>
</dbReference>
<evidence type="ECO:0000256" key="3">
    <source>
        <dbReference type="ARBA" id="ARBA00023004"/>
    </source>
</evidence>
<keyword evidence="9" id="KW-1185">Reference proteome</keyword>
<accession>A0A6I4SSW9</accession>
<dbReference type="GO" id="GO:0046872">
    <property type="term" value="F:metal ion binding"/>
    <property type="evidence" value="ECO:0007669"/>
    <property type="project" value="UniProtKB-KW"/>
</dbReference>
<protein>
    <submittedName>
        <fullName evidence="8">Cytochrome c</fullName>
    </submittedName>
</protein>
<evidence type="ECO:0000256" key="4">
    <source>
        <dbReference type="PROSITE-ProRule" id="PRU00433"/>
    </source>
</evidence>
<keyword evidence="1 4" id="KW-0349">Heme</keyword>
<keyword evidence="3 4" id="KW-0408">Iron</keyword>
<feature type="signal peptide" evidence="6">
    <location>
        <begin position="1"/>
        <end position="24"/>
    </location>
</feature>
<evidence type="ECO:0000256" key="2">
    <source>
        <dbReference type="ARBA" id="ARBA00022723"/>
    </source>
</evidence>
<evidence type="ECO:0000256" key="1">
    <source>
        <dbReference type="ARBA" id="ARBA00022617"/>
    </source>
</evidence>
<comment type="caution">
    <text evidence="8">The sequence shown here is derived from an EMBL/GenBank/DDBJ whole genome shotgun (WGS) entry which is preliminary data.</text>
</comment>
<proteinExistence type="predicted"/>
<reference evidence="8 9" key="1">
    <citation type="submission" date="2019-12" db="EMBL/GenBank/DDBJ databases">
        <title>Genomic-based taxomic classification of the family Erythrobacteraceae.</title>
        <authorList>
            <person name="Xu L."/>
        </authorList>
    </citation>
    <scope>NUCLEOTIDE SEQUENCE [LARGE SCALE GENOMIC DNA]</scope>
    <source>
        <strain evidence="8 9">MCCC 1K01500</strain>
    </source>
</reference>
<evidence type="ECO:0000256" key="5">
    <source>
        <dbReference type="SAM" id="MobiDB-lite"/>
    </source>
</evidence>
<dbReference type="Pfam" id="PF13442">
    <property type="entry name" value="Cytochrome_CBB3"/>
    <property type="match status" value="1"/>
</dbReference>
<dbReference type="EMBL" id="WTYM01000031">
    <property type="protein sequence ID" value="MXO58983.1"/>
    <property type="molecule type" value="Genomic_DNA"/>
</dbReference>
<dbReference type="InterPro" id="IPR036909">
    <property type="entry name" value="Cyt_c-like_dom_sf"/>
</dbReference>
<dbReference type="GO" id="GO:0009055">
    <property type="term" value="F:electron transfer activity"/>
    <property type="evidence" value="ECO:0007669"/>
    <property type="project" value="InterPro"/>
</dbReference>
<feature type="chain" id="PRO_5026187695" evidence="6">
    <location>
        <begin position="25"/>
        <end position="141"/>
    </location>
</feature>
<dbReference type="PROSITE" id="PS51007">
    <property type="entry name" value="CYTC"/>
    <property type="match status" value="1"/>
</dbReference>
<feature type="domain" description="Cytochrome c" evidence="7">
    <location>
        <begin position="54"/>
        <end position="136"/>
    </location>
</feature>
<sequence>MNLKITSGVFAGAILLLCATQANSQAGADAVSAQPAQRGGAAPMPKPLTVSSRPNATGGERAYLEKCAMCHSAPGMGVGLIGRRSDTPDLEKRDNLTVDLVTTFARRGIGNMPAITRGEVSDEELVAIAQYLAAGPHEASQ</sequence>
<dbReference type="SUPFAM" id="SSF46626">
    <property type="entry name" value="Cytochrome c"/>
    <property type="match status" value="1"/>
</dbReference>
<gene>
    <name evidence="8" type="ORF">GRI89_05460</name>
</gene>
<name>A0A6I4SSW9_9SPHN</name>
<dbReference type="OrthoDB" id="5514238at2"/>
<evidence type="ECO:0000313" key="8">
    <source>
        <dbReference type="EMBL" id="MXO58983.1"/>
    </source>
</evidence>
<keyword evidence="2 4" id="KW-0479">Metal-binding</keyword>
<keyword evidence="6" id="KW-0732">Signal</keyword>
<dbReference type="InterPro" id="IPR009056">
    <property type="entry name" value="Cyt_c-like_dom"/>
</dbReference>
<evidence type="ECO:0000256" key="6">
    <source>
        <dbReference type="SAM" id="SignalP"/>
    </source>
</evidence>
<dbReference type="GO" id="GO:0020037">
    <property type="term" value="F:heme binding"/>
    <property type="evidence" value="ECO:0007669"/>
    <property type="project" value="InterPro"/>
</dbReference>
<dbReference type="Gene3D" id="1.10.760.10">
    <property type="entry name" value="Cytochrome c-like domain"/>
    <property type="match status" value="1"/>
</dbReference>